<evidence type="ECO:0000313" key="4">
    <source>
        <dbReference type="Proteomes" id="UP000886520"/>
    </source>
</evidence>
<dbReference type="SMART" id="SM00513">
    <property type="entry name" value="SAP"/>
    <property type="match status" value="1"/>
</dbReference>
<organism evidence="3 4">
    <name type="scientific">Adiantum capillus-veneris</name>
    <name type="common">Maidenhair fern</name>
    <dbReference type="NCBI Taxonomy" id="13818"/>
    <lineage>
        <taxon>Eukaryota</taxon>
        <taxon>Viridiplantae</taxon>
        <taxon>Streptophyta</taxon>
        <taxon>Embryophyta</taxon>
        <taxon>Tracheophyta</taxon>
        <taxon>Polypodiopsida</taxon>
        <taxon>Polypodiidae</taxon>
        <taxon>Polypodiales</taxon>
        <taxon>Pteridineae</taxon>
        <taxon>Pteridaceae</taxon>
        <taxon>Vittarioideae</taxon>
        <taxon>Adiantum</taxon>
    </lineage>
</organism>
<proteinExistence type="predicted"/>
<name>A0A9D4V1L1_ADICA</name>
<dbReference type="InterPro" id="IPR003034">
    <property type="entry name" value="SAP_dom"/>
</dbReference>
<dbReference type="InterPro" id="IPR036361">
    <property type="entry name" value="SAP_dom_sf"/>
</dbReference>
<protein>
    <recommendedName>
        <fullName evidence="2">SAP domain-containing protein</fullName>
    </recommendedName>
</protein>
<keyword evidence="4" id="KW-1185">Reference proteome</keyword>
<reference evidence="3" key="1">
    <citation type="submission" date="2021-01" db="EMBL/GenBank/DDBJ databases">
        <title>Adiantum capillus-veneris genome.</title>
        <authorList>
            <person name="Fang Y."/>
            <person name="Liao Q."/>
        </authorList>
    </citation>
    <scope>NUCLEOTIDE SEQUENCE</scope>
    <source>
        <strain evidence="3">H3</strain>
        <tissue evidence="3">Leaf</tissue>
    </source>
</reference>
<dbReference type="PROSITE" id="PS50800">
    <property type="entry name" value="SAP"/>
    <property type="match status" value="1"/>
</dbReference>
<feature type="region of interest" description="Disordered" evidence="1">
    <location>
        <begin position="58"/>
        <end position="88"/>
    </location>
</feature>
<evidence type="ECO:0000256" key="1">
    <source>
        <dbReference type="SAM" id="MobiDB-lite"/>
    </source>
</evidence>
<gene>
    <name evidence="3" type="ORF">GOP47_0007792</name>
</gene>
<dbReference type="OrthoDB" id="5348404at2759"/>
<accession>A0A9D4V1L1</accession>
<dbReference type="PANTHER" id="PTHR47031">
    <property type="entry name" value="SAP DNA-BINDING DOMAIN-CONTAINING PROTEIN"/>
    <property type="match status" value="1"/>
</dbReference>
<evidence type="ECO:0000259" key="2">
    <source>
        <dbReference type="PROSITE" id="PS50800"/>
    </source>
</evidence>
<feature type="domain" description="SAP" evidence="2">
    <location>
        <begin position="13"/>
        <end position="47"/>
    </location>
</feature>
<feature type="compositionally biased region" description="Acidic residues" evidence="1">
    <location>
        <begin position="70"/>
        <end position="83"/>
    </location>
</feature>
<dbReference type="SUPFAM" id="SSF68906">
    <property type="entry name" value="SAP domain"/>
    <property type="match status" value="1"/>
</dbReference>
<dbReference type="Pfam" id="PF02037">
    <property type="entry name" value="SAP"/>
    <property type="match status" value="1"/>
</dbReference>
<dbReference type="EMBL" id="JABFUD020000007">
    <property type="protein sequence ID" value="KAI5077968.1"/>
    <property type="molecule type" value="Genomic_DNA"/>
</dbReference>
<sequence length="150" mass="16877">MSNLPTLPDSRPLEQLKVTELRDELRKRGVSLKGVKKDLIERLEEAIKQDKQDGFVYKKNQEGVSKTDAADEPEELEGEEQIGMEESPKISTFLESQDMANELLSITSSNASVLTIKGTTPFQESQALSVSVRTEMQICYQRLCLMLNLV</sequence>
<dbReference type="AlphaFoldDB" id="A0A9D4V1L1"/>
<dbReference type="Proteomes" id="UP000886520">
    <property type="component" value="Chromosome 7"/>
</dbReference>
<comment type="caution">
    <text evidence="3">The sequence shown here is derived from an EMBL/GenBank/DDBJ whole genome shotgun (WGS) entry which is preliminary data.</text>
</comment>
<evidence type="ECO:0000313" key="3">
    <source>
        <dbReference type="EMBL" id="KAI5077968.1"/>
    </source>
</evidence>
<dbReference type="Gene3D" id="1.10.720.30">
    <property type="entry name" value="SAP domain"/>
    <property type="match status" value="1"/>
</dbReference>
<dbReference type="PANTHER" id="PTHR47031:SF3">
    <property type="entry name" value="SAP DOMAIN-CONTAINING PROTEIN"/>
    <property type="match status" value="1"/>
</dbReference>